<gene>
    <name evidence="2" type="ORF">PCLFYP37_00808</name>
</gene>
<dbReference type="RefSeq" id="WP_118147636.1">
    <property type="nucleotide sequence ID" value="NZ_CACRUT010000035.1"/>
</dbReference>
<dbReference type="AlphaFoldDB" id="A0A6N3H214"/>
<accession>A0A6N3H214</accession>
<sequence length="110" mass="13303">MIQIDRETFQVMLHQIMERFDRIDRTLERMNKLKECLEGDTLLDNYDLCQLLGVTKRTLARYRQKRYVTYYMIDGRTYYKASEVEAFLNQKGKVLPAKLKKRMDVQLKND</sequence>
<reference evidence="2" key="1">
    <citation type="submission" date="2019-11" db="EMBL/GenBank/DDBJ databases">
        <authorList>
            <person name="Feng L."/>
        </authorList>
    </citation>
    <scope>NUCLEOTIDE SEQUENCE</scope>
    <source>
        <strain evidence="2">PclaraLFYP37</strain>
    </source>
</reference>
<dbReference type="Pfam" id="PF12728">
    <property type="entry name" value="HTH_17"/>
    <property type="match status" value="1"/>
</dbReference>
<organism evidence="2">
    <name type="scientific">Paraprevotella clara</name>
    <dbReference type="NCBI Taxonomy" id="454154"/>
    <lineage>
        <taxon>Bacteria</taxon>
        <taxon>Pseudomonadati</taxon>
        <taxon>Bacteroidota</taxon>
        <taxon>Bacteroidia</taxon>
        <taxon>Bacteroidales</taxon>
        <taxon>Prevotellaceae</taxon>
        <taxon>Paraprevotella</taxon>
    </lineage>
</organism>
<dbReference type="PANTHER" id="PTHR34585">
    <property type="match status" value="1"/>
</dbReference>
<dbReference type="PANTHER" id="PTHR34585:SF22">
    <property type="entry name" value="HELIX-TURN-HELIX DOMAIN-CONTAINING PROTEIN"/>
    <property type="match status" value="1"/>
</dbReference>
<evidence type="ECO:0000313" key="2">
    <source>
        <dbReference type="EMBL" id="VYU71127.1"/>
    </source>
</evidence>
<dbReference type="InterPro" id="IPR009061">
    <property type="entry name" value="DNA-bd_dom_put_sf"/>
</dbReference>
<dbReference type="InterPro" id="IPR041657">
    <property type="entry name" value="HTH_17"/>
</dbReference>
<proteinExistence type="predicted"/>
<feature type="domain" description="Helix-turn-helix" evidence="1">
    <location>
        <begin position="47"/>
        <end position="91"/>
    </location>
</feature>
<evidence type="ECO:0000259" key="1">
    <source>
        <dbReference type="Pfam" id="PF12728"/>
    </source>
</evidence>
<name>A0A6N3H214_9BACT</name>
<dbReference type="SUPFAM" id="SSF46955">
    <property type="entry name" value="Putative DNA-binding domain"/>
    <property type="match status" value="1"/>
</dbReference>
<dbReference type="EMBL" id="CACRUT010000035">
    <property type="protein sequence ID" value="VYU71127.1"/>
    <property type="molecule type" value="Genomic_DNA"/>
</dbReference>
<protein>
    <recommendedName>
        <fullName evidence="1">Helix-turn-helix domain-containing protein</fullName>
    </recommendedName>
</protein>